<dbReference type="EMBL" id="CP109134">
    <property type="protein sequence ID" value="WSD09436.1"/>
    <property type="molecule type" value="Genomic_DNA"/>
</dbReference>
<feature type="region of interest" description="Disordered" evidence="1">
    <location>
        <begin position="53"/>
        <end position="72"/>
    </location>
</feature>
<reference evidence="2 3" key="1">
    <citation type="submission" date="2022-10" db="EMBL/GenBank/DDBJ databases">
        <title>The complete genomes of actinobacterial strains from the NBC collection.</title>
        <authorList>
            <person name="Joergensen T.S."/>
            <person name="Alvarez Arevalo M."/>
            <person name="Sterndorff E.B."/>
            <person name="Faurdal D."/>
            <person name="Vuksanovic O."/>
            <person name="Mourched A.-S."/>
            <person name="Charusanti P."/>
            <person name="Shaw S."/>
            <person name="Blin K."/>
            <person name="Weber T."/>
        </authorList>
    </citation>
    <scope>NUCLEOTIDE SEQUENCE [LARGE SCALE GENOMIC DNA]</scope>
    <source>
        <strain evidence="2 3">NBC 01753</strain>
    </source>
</reference>
<dbReference type="Proteomes" id="UP001335325">
    <property type="component" value="Chromosome"/>
</dbReference>
<evidence type="ECO:0000256" key="1">
    <source>
        <dbReference type="SAM" id="MobiDB-lite"/>
    </source>
</evidence>
<evidence type="ECO:0000313" key="3">
    <source>
        <dbReference type="Proteomes" id="UP001335325"/>
    </source>
</evidence>
<accession>A0ABZ1GTB6</accession>
<organism evidence="2 3">
    <name type="scientific">Streptomyces hirsutus</name>
    <dbReference type="NCBI Taxonomy" id="35620"/>
    <lineage>
        <taxon>Bacteria</taxon>
        <taxon>Bacillati</taxon>
        <taxon>Actinomycetota</taxon>
        <taxon>Actinomycetes</taxon>
        <taxon>Kitasatosporales</taxon>
        <taxon>Streptomycetaceae</taxon>
        <taxon>Streptomyces</taxon>
    </lineage>
</organism>
<gene>
    <name evidence="2" type="ORF">OIE73_29250</name>
</gene>
<proteinExistence type="predicted"/>
<sequence>MRGASRSRRRATSIQGAGGGAAESEVDATGGKGFELQEGLGDLVGAVVVEEHRAGADPDVPGGAGRQGDEDLRGLGGEAGGVVVLGVPDAVVAEVLRVLRGVDGVLQCLRFVAAGSDDGKFDEGELHGLAVLPAGSTEGLAALLIEGRLLMWDGVDS</sequence>
<protein>
    <submittedName>
        <fullName evidence="2">Uncharacterized protein</fullName>
    </submittedName>
</protein>
<name>A0ABZ1GTB6_9ACTN</name>
<keyword evidence="3" id="KW-1185">Reference proteome</keyword>
<feature type="compositionally biased region" description="Basic residues" evidence="1">
    <location>
        <begin position="1"/>
        <end position="11"/>
    </location>
</feature>
<evidence type="ECO:0000313" key="2">
    <source>
        <dbReference type="EMBL" id="WSD09436.1"/>
    </source>
</evidence>
<feature type="region of interest" description="Disordered" evidence="1">
    <location>
        <begin position="1"/>
        <end position="34"/>
    </location>
</feature>